<proteinExistence type="predicted"/>
<dbReference type="Gene3D" id="3.40.50.720">
    <property type="entry name" value="NAD(P)-binding Rossmann-like Domain"/>
    <property type="match status" value="1"/>
</dbReference>
<name>A0A919C8L1_9ACTN</name>
<sequence>MINGIDTTNGEDLMRYVIIGAGAIGGVVGGRLAEAGHEVVLVARGAHLAALRETGLRLTTPEGTRTLHLPCAEGPQEVELRAEDVLVLAVKTQDSIAALDAWSGRPVAGGGTAGEALPLVCAQNGVENERLALRRFRRVYAMCVYLPATFVEPGAVSAAGEPVTGILHLGRYPQGVDETARRIGADLEKSHFLAPVVPDAMRWKYGKLLSNLVNSLNAVSGSAALATPAGRDLVDRAAAEGRAALAAAGIAVASAEEQTEARDGRIAMAELPGGKPGGGSSWQSLVRGTGSIEADYLNGEISLLGRKHGVPTPVNDLLGRLANEFARERRKAGSLPVEEVAGELRAGQVPPG</sequence>
<dbReference type="Gene3D" id="1.10.1040.10">
    <property type="entry name" value="N-(1-d-carboxylethyl)-l-norvaline Dehydrogenase, domain 2"/>
    <property type="match status" value="1"/>
</dbReference>
<dbReference type="InterPro" id="IPR051402">
    <property type="entry name" value="KPR-Related"/>
</dbReference>
<dbReference type="InterPro" id="IPR036291">
    <property type="entry name" value="NAD(P)-bd_dom_sf"/>
</dbReference>
<dbReference type="Pfam" id="PF02558">
    <property type="entry name" value="ApbA"/>
    <property type="match status" value="1"/>
</dbReference>
<dbReference type="AlphaFoldDB" id="A0A919C8L1"/>
<accession>A0A919C8L1</accession>
<dbReference type="Proteomes" id="UP000638353">
    <property type="component" value="Unassembled WGS sequence"/>
</dbReference>
<dbReference type="Pfam" id="PF08546">
    <property type="entry name" value="ApbA_C"/>
    <property type="match status" value="1"/>
</dbReference>
<dbReference type="InterPro" id="IPR008927">
    <property type="entry name" value="6-PGluconate_DH-like_C_sf"/>
</dbReference>
<dbReference type="GO" id="GO:0005737">
    <property type="term" value="C:cytoplasm"/>
    <property type="evidence" value="ECO:0007669"/>
    <property type="project" value="TreeGrafter"/>
</dbReference>
<evidence type="ECO:0000259" key="1">
    <source>
        <dbReference type="Pfam" id="PF02558"/>
    </source>
</evidence>
<protein>
    <submittedName>
        <fullName evidence="3">2-dehydropantoate 2-reductase</fullName>
    </submittedName>
</protein>
<feature type="domain" description="Ketopantoate reductase C-terminal" evidence="2">
    <location>
        <begin position="200"/>
        <end position="323"/>
    </location>
</feature>
<reference evidence="3" key="2">
    <citation type="submission" date="2020-09" db="EMBL/GenBank/DDBJ databases">
        <authorList>
            <person name="Sun Q."/>
            <person name="Ohkuma M."/>
        </authorList>
    </citation>
    <scope>NUCLEOTIDE SEQUENCE</scope>
    <source>
        <strain evidence="3">JCM 4637</strain>
    </source>
</reference>
<organism evidence="3 4">
    <name type="scientific">Streptomyces finlayi</name>
    <dbReference type="NCBI Taxonomy" id="67296"/>
    <lineage>
        <taxon>Bacteria</taxon>
        <taxon>Bacillati</taxon>
        <taxon>Actinomycetota</taxon>
        <taxon>Actinomycetes</taxon>
        <taxon>Kitasatosporales</taxon>
        <taxon>Streptomycetaceae</taxon>
        <taxon>Streptomyces</taxon>
    </lineage>
</organism>
<dbReference type="EMBL" id="BMVC01000003">
    <property type="protein sequence ID" value="GHC86677.1"/>
    <property type="molecule type" value="Genomic_DNA"/>
</dbReference>
<dbReference type="SUPFAM" id="SSF48179">
    <property type="entry name" value="6-phosphogluconate dehydrogenase C-terminal domain-like"/>
    <property type="match status" value="1"/>
</dbReference>
<reference evidence="3" key="1">
    <citation type="journal article" date="2014" name="Int. J. Syst. Evol. Microbiol.">
        <title>Complete genome sequence of Corynebacterium casei LMG S-19264T (=DSM 44701T), isolated from a smear-ripened cheese.</title>
        <authorList>
            <consortium name="US DOE Joint Genome Institute (JGI-PGF)"/>
            <person name="Walter F."/>
            <person name="Albersmeier A."/>
            <person name="Kalinowski J."/>
            <person name="Ruckert C."/>
        </authorList>
    </citation>
    <scope>NUCLEOTIDE SEQUENCE</scope>
    <source>
        <strain evidence="3">JCM 4637</strain>
    </source>
</reference>
<evidence type="ECO:0000313" key="4">
    <source>
        <dbReference type="Proteomes" id="UP000638353"/>
    </source>
</evidence>
<dbReference type="SUPFAM" id="SSF51735">
    <property type="entry name" value="NAD(P)-binding Rossmann-fold domains"/>
    <property type="match status" value="1"/>
</dbReference>
<comment type="caution">
    <text evidence="3">The sequence shown here is derived from an EMBL/GenBank/DDBJ whole genome shotgun (WGS) entry which is preliminary data.</text>
</comment>
<dbReference type="PANTHER" id="PTHR21708">
    <property type="entry name" value="PROBABLE 2-DEHYDROPANTOATE 2-REDUCTASE"/>
    <property type="match status" value="1"/>
</dbReference>
<gene>
    <name evidence="3" type="ORF">GCM10010334_17890</name>
</gene>
<dbReference type="PANTHER" id="PTHR21708:SF26">
    <property type="entry name" value="2-DEHYDROPANTOATE 2-REDUCTASE"/>
    <property type="match status" value="1"/>
</dbReference>
<dbReference type="InterPro" id="IPR013332">
    <property type="entry name" value="KPR_N"/>
</dbReference>
<dbReference type="InterPro" id="IPR013752">
    <property type="entry name" value="KPA_reductase"/>
</dbReference>
<evidence type="ECO:0000259" key="2">
    <source>
        <dbReference type="Pfam" id="PF08546"/>
    </source>
</evidence>
<feature type="domain" description="Ketopantoate reductase N-terminal" evidence="1">
    <location>
        <begin position="17"/>
        <end position="170"/>
    </location>
</feature>
<evidence type="ECO:0000313" key="3">
    <source>
        <dbReference type="EMBL" id="GHC86677.1"/>
    </source>
</evidence>
<dbReference type="InterPro" id="IPR013328">
    <property type="entry name" value="6PGD_dom2"/>
</dbReference>